<dbReference type="RefSeq" id="WP_169817015.1">
    <property type="nucleotide sequence ID" value="NZ_CP016545.1"/>
</dbReference>
<dbReference type="EMBL" id="CP016545">
    <property type="protein sequence ID" value="ANU08044.1"/>
    <property type="molecule type" value="Genomic_DNA"/>
</dbReference>
<gene>
    <name evidence="3" type="ORF">A6F65_01747</name>
</gene>
<proteinExistence type="predicted"/>
<dbReference type="STRING" id="645517.A6F65_01747"/>
<evidence type="ECO:0000256" key="1">
    <source>
        <dbReference type="SAM" id="Phobius"/>
    </source>
</evidence>
<dbReference type="InterPro" id="IPR012495">
    <property type="entry name" value="TadE-like_dom"/>
</dbReference>
<feature type="transmembrane region" description="Helical" evidence="1">
    <location>
        <begin position="20"/>
        <end position="38"/>
    </location>
</feature>
<dbReference type="Proteomes" id="UP000092698">
    <property type="component" value="Chromosome"/>
</dbReference>
<dbReference type="Pfam" id="PF07811">
    <property type="entry name" value="TadE"/>
    <property type="match status" value="1"/>
</dbReference>
<organism evidence="3 4">
    <name type="scientific">Paraurantiacibacter namhicola</name>
    <dbReference type="NCBI Taxonomy" id="645517"/>
    <lineage>
        <taxon>Bacteria</taxon>
        <taxon>Pseudomonadati</taxon>
        <taxon>Pseudomonadota</taxon>
        <taxon>Alphaproteobacteria</taxon>
        <taxon>Sphingomonadales</taxon>
        <taxon>Erythrobacteraceae</taxon>
        <taxon>Paraurantiacibacter</taxon>
    </lineage>
</organism>
<keyword evidence="1" id="KW-0812">Transmembrane</keyword>
<evidence type="ECO:0000313" key="4">
    <source>
        <dbReference type="Proteomes" id="UP000092698"/>
    </source>
</evidence>
<sequence>MIRVRAILARLIGEERAATIVEFALILPVFAMMLMGLFDMGYNLYAASVLQGAIHDAARDSTIDGAQPAVMDDAVKNAVYNVVPNANVTMTRKAYANLSDVGKAEDFDDLNSDGVCNDGEPFDDINENGTWDSDRGIAGQGNARDAVEYAVTVTYPRAFPVAAFIGMGSTVSITSTTVLRNQPYNQQSVSSAVGNCT</sequence>
<dbReference type="KEGG" id="anh:A6F65_01747"/>
<keyword evidence="4" id="KW-1185">Reference proteome</keyword>
<reference evidence="3 4" key="1">
    <citation type="submission" date="2016-07" db="EMBL/GenBank/DDBJ databases">
        <title>Complete genome sequence of Altererythrobacter namhicola JCM 16345T, containing esterase-encoding genes.</title>
        <authorList>
            <person name="Cheng H."/>
            <person name="Wu Y.-H."/>
            <person name="Jian S.-L."/>
            <person name="Huo Y.-Y."/>
            <person name="Wang C.-S."/>
            <person name="Xu X.-W."/>
        </authorList>
    </citation>
    <scope>NUCLEOTIDE SEQUENCE [LARGE SCALE GENOMIC DNA]</scope>
    <source>
        <strain evidence="3 4">JCM 16345</strain>
    </source>
</reference>
<protein>
    <submittedName>
        <fullName evidence="3">TadE-like protein</fullName>
    </submittedName>
</protein>
<name>A0A1C7D997_9SPHN</name>
<dbReference type="AlphaFoldDB" id="A0A1C7D997"/>
<keyword evidence="1" id="KW-1133">Transmembrane helix</keyword>
<feature type="domain" description="TadE-like" evidence="2">
    <location>
        <begin position="18"/>
        <end position="59"/>
    </location>
</feature>
<accession>A0A1C7D997</accession>
<keyword evidence="1" id="KW-0472">Membrane</keyword>
<evidence type="ECO:0000313" key="3">
    <source>
        <dbReference type="EMBL" id="ANU08044.1"/>
    </source>
</evidence>
<evidence type="ECO:0000259" key="2">
    <source>
        <dbReference type="Pfam" id="PF07811"/>
    </source>
</evidence>